<dbReference type="InterPro" id="IPR036047">
    <property type="entry name" value="F-box-like_dom_sf"/>
</dbReference>
<accession>I3SI68</accession>
<dbReference type="SUPFAM" id="SSF81383">
    <property type="entry name" value="F-box domain"/>
    <property type="match status" value="1"/>
</dbReference>
<proteinExistence type="evidence at transcript level"/>
<organism evidence="1">
    <name type="scientific">Lotus japonicus</name>
    <name type="common">Lotus corniculatus var. japonicus</name>
    <dbReference type="NCBI Taxonomy" id="34305"/>
    <lineage>
        <taxon>Eukaryota</taxon>
        <taxon>Viridiplantae</taxon>
        <taxon>Streptophyta</taxon>
        <taxon>Embryophyta</taxon>
        <taxon>Tracheophyta</taxon>
        <taxon>Spermatophyta</taxon>
        <taxon>Magnoliopsida</taxon>
        <taxon>eudicotyledons</taxon>
        <taxon>Gunneridae</taxon>
        <taxon>Pentapetalae</taxon>
        <taxon>rosids</taxon>
        <taxon>fabids</taxon>
        <taxon>Fabales</taxon>
        <taxon>Fabaceae</taxon>
        <taxon>Papilionoideae</taxon>
        <taxon>50 kb inversion clade</taxon>
        <taxon>NPAAA clade</taxon>
        <taxon>Hologalegina</taxon>
        <taxon>robinioid clade</taxon>
        <taxon>Loteae</taxon>
        <taxon>Lotus</taxon>
    </lineage>
</organism>
<name>I3SI68_LOTJA</name>
<evidence type="ECO:0008006" key="2">
    <source>
        <dbReference type="Google" id="ProtNLM"/>
    </source>
</evidence>
<dbReference type="PANTHER" id="PTHR34049">
    <property type="entry name" value="F-BOX PROTEIN SKIP27"/>
    <property type="match status" value="1"/>
</dbReference>
<protein>
    <recommendedName>
        <fullName evidence="2">F-box domain-containing protein</fullName>
    </recommendedName>
</protein>
<dbReference type="AlphaFoldDB" id="I3SI68"/>
<dbReference type="EMBL" id="BT140165">
    <property type="protein sequence ID" value="AFK39960.1"/>
    <property type="molecule type" value="mRNA"/>
</dbReference>
<dbReference type="PANTHER" id="PTHR34049:SF1">
    <property type="entry name" value="F-BOX PROTEIN SKIP27"/>
    <property type="match status" value="1"/>
</dbReference>
<reference evidence="1" key="1">
    <citation type="submission" date="2012-05" db="EMBL/GenBank/DDBJ databases">
        <authorList>
            <person name="Krishnakumar V."/>
            <person name="Cheung F."/>
            <person name="Xiao Y."/>
            <person name="Chan A."/>
            <person name="Moskal W.A."/>
            <person name="Town C.D."/>
        </authorList>
    </citation>
    <scope>NUCLEOTIDE SEQUENCE</scope>
</reference>
<sequence>MALGFEGYSFARTLSMGRKRVVVTNNVENDSVMTPLKRVCSGRINFNSERSRLEALPLDVLIRVLCGVDHEDLEQLLHVSKTIREATEIARDFHFEYSTPKKKTFGFRSPFDIEDANEFEEIEAPKAPLRKSVKSKLSGKNLGGISVALFGSTE</sequence>
<dbReference type="InterPro" id="IPR045286">
    <property type="entry name" value="FBS1-like"/>
</dbReference>
<evidence type="ECO:0000313" key="1">
    <source>
        <dbReference type="EMBL" id="AFK39960.1"/>
    </source>
</evidence>